<dbReference type="Pfam" id="PF01433">
    <property type="entry name" value="Peptidase_M1"/>
    <property type="match status" value="1"/>
</dbReference>
<dbReference type="AlphaFoldDB" id="A0A2T5J8G8"/>
<evidence type="ECO:0000259" key="2">
    <source>
        <dbReference type="Pfam" id="PF01433"/>
    </source>
</evidence>
<keyword evidence="4" id="KW-1185">Reference proteome</keyword>
<feature type="signal peptide" evidence="1">
    <location>
        <begin position="1"/>
        <end position="19"/>
    </location>
</feature>
<comment type="caution">
    <text evidence="3">The sequence shown here is derived from an EMBL/GenBank/DDBJ whole genome shotgun (WGS) entry which is preliminary data.</text>
</comment>
<feature type="chain" id="PRO_5015446143" description="Peptidase M1 membrane alanine aminopeptidase domain-containing protein" evidence="1">
    <location>
        <begin position="20"/>
        <end position="623"/>
    </location>
</feature>
<gene>
    <name evidence="3" type="ORF">C8P68_105196</name>
</gene>
<name>A0A2T5J8G8_9SPHI</name>
<dbReference type="Gene3D" id="1.10.390.10">
    <property type="entry name" value="Neutral Protease Domain 2"/>
    <property type="match status" value="1"/>
</dbReference>
<dbReference type="InterPro" id="IPR014782">
    <property type="entry name" value="Peptidase_M1_dom"/>
</dbReference>
<dbReference type="EMBL" id="QAOQ01000005">
    <property type="protein sequence ID" value="PTQ95689.1"/>
    <property type="molecule type" value="Genomic_DNA"/>
</dbReference>
<reference evidence="3 4" key="1">
    <citation type="submission" date="2018-04" db="EMBL/GenBank/DDBJ databases">
        <title>Genomic Encyclopedia of Archaeal and Bacterial Type Strains, Phase II (KMG-II): from individual species to whole genera.</title>
        <authorList>
            <person name="Goeker M."/>
        </authorList>
    </citation>
    <scope>NUCLEOTIDE SEQUENCE [LARGE SCALE GENOMIC DNA]</scope>
    <source>
        <strain evidence="3 4">DSM 26809</strain>
    </source>
</reference>
<evidence type="ECO:0000313" key="4">
    <source>
        <dbReference type="Proteomes" id="UP000244168"/>
    </source>
</evidence>
<sequence>MRKILLLTALCGAFTVAHAQTLTIPPGIAKTYENGTRLANGKPGKTYWQNHGRYDISVNVAPPNKMVKGVEQITYFNNSPDTLKELNMKLIVNIHTRPQRRGADAKPEFGITVDDFKVNGAAATWQNAQAAGTNYMVPLGKPLLPKDSVKLDIKWHYQLAQSKSIDREGTLDSTSFFIAYFYPRVAVYDDYKGWDIQPHTGDFEFYNDFNDYALHVTVPKNFIVWATGTFKNPDEVLQPEFAQRLKRSMADDSTVHIVTTQDLAGKHVTAQNATNTWTFTAKNIPDMTVALSDHYVWDGASIAVHDVTKRRASVQAAYIDSAKDLHHSVQFSRYALDWFSHNWPGIPYPYEKSIAIQGLADMEYPMMVNDSPQDDLKEAQSLQDHEQSHTYMPFYMGINESYYAFMDEGWATTFEYLIGISERGQEDADKVFKKERVERWIKSKHNREDPIITPSPDVKFPIGDNPYGKPALSYLALKDMLGDNLFKKALHYYMVNWHGKHPIPWDFFNGVKAATGKNLDWFFYNWFYTKSYNDLNLAGAQKEGNDYILDIKNVGGFVIPFDVVVSYTDGSKDSFHQTPLVWEKDQKEINLKVKAQKAVKEIRLDNGIFMDANEADNSWIAGS</sequence>
<keyword evidence="1" id="KW-0732">Signal</keyword>
<dbReference type="InterPro" id="IPR027268">
    <property type="entry name" value="Peptidase_M4/M1_CTD_sf"/>
</dbReference>
<protein>
    <recommendedName>
        <fullName evidence="2">Peptidase M1 membrane alanine aminopeptidase domain-containing protein</fullName>
    </recommendedName>
</protein>
<dbReference type="SUPFAM" id="SSF55486">
    <property type="entry name" value="Metalloproteases ('zincins'), catalytic domain"/>
    <property type="match status" value="1"/>
</dbReference>
<organism evidence="3 4">
    <name type="scientific">Mucilaginibacter yixingensis</name>
    <dbReference type="NCBI Taxonomy" id="1295612"/>
    <lineage>
        <taxon>Bacteria</taxon>
        <taxon>Pseudomonadati</taxon>
        <taxon>Bacteroidota</taxon>
        <taxon>Sphingobacteriia</taxon>
        <taxon>Sphingobacteriales</taxon>
        <taxon>Sphingobacteriaceae</taxon>
        <taxon>Mucilaginibacter</taxon>
    </lineage>
</organism>
<proteinExistence type="predicted"/>
<evidence type="ECO:0000256" key="1">
    <source>
        <dbReference type="SAM" id="SignalP"/>
    </source>
</evidence>
<evidence type="ECO:0000313" key="3">
    <source>
        <dbReference type="EMBL" id="PTQ95689.1"/>
    </source>
</evidence>
<dbReference type="OrthoDB" id="9814383at2"/>
<dbReference type="GO" id="GO:0008237">
    <property type="term" value="F:metallopeptidase activity"/>
    <property type="evidence" value="ECO:0007669"/>
    <property type="project" value="InterPro"/>
</dbReference>
<dbReference type="Proteomes" id="UP000244168">
    <property type="component" value="Unassembled WGS sequence"/>
</dbReference>
<dbReference type="CDD" id="cd09604">
    <property type="entry name" value="M1_APN_like"/>
    <property type="match status" value="1"/>
</dbReference>
<feature type="domain" description="Peptidase M1 membrane alanine aminopeptidase" evidence="2">
    <location>
        <begin position="370"/>
        <end position="526"/>
    </location>
</feature>
<dbReference type="GO" id="GO:0008270">
    <property type="term" value="F:zinc ion binding"/>
    <property type="evidence" value="ECO:0007669"/>
    <property type="project" value="InterPro"/>
</dbReference>
<accession>A0A2T5J8G8</accession>
<dbReference type="RefSeq" id="WP_107829187.1">
    <property type="nucleotide sequence ID" value="NZ_CP160205.1"/>
</dbReference>